<keyword evidence="3" id="KW-1185">Reference proteome</keyword>
<evidence type="ECO:0000256" key="1">
    <source>
        <dbReference type="SAM" id="MobiDB-lite"/>
    </source>
</evidence>
<reference evidence="2" key="1">
    <citation type="submission" date="2020-05" db="UniProtKB">
        <authorList>
            <consortium name="EnsemblMetazoa"/>
        </authorList>
    </citation>
    <scope>IDENTIFICATION</scope>
    <source>
        <strain evidence="2">MAF</strain>
    </source>
</reference>
<name>A0A182VNL8_ANOME</name>
<protein>
    <submittedName>
        <fullName evidence="2">Uncharacterized protein</fullName>
    </submittedName>
</protein>
<feature type="region of interest" description="Disordered" evidence="1">
    <location>
        <begin position="1"/>
        <end position="104"/>
    </location>
</feature>
<dbReference type="AlphaFoldDB" id="A0A182VNL8"/>
<dbReference type="EnsemblMetazoa" id="AMEM018039-RA">
    <property type="protein sequence ID" value="AMEM018039-PA"/>
    <property type="gene ID" value="AMEM018039"/>
</dbReference>
<evidence type="ECO:0000313" key="3">
    <source>
        <dbReference type="Proteomes" id="UP000075903"/>
    </source>
</evidence>
<dbReference type="VEuPathDB" id="VectorBase:AMEM018039"/>
<evidence type="ECO:0000313" key="2">
    <source>
        <dbReference type="EnsemblMetazoa" id="AMEM018039-PA"/>
    </source>
</evidence>
<organism evidence="2 3">
    <name type="scientific">Anopheles merus</name>
    <name type="common">Mosquito</name>
    <dbReference type="NCBI Taxonomy" id="30066"/>
    <lineage>
        <taxon>Eukaryota</taxon>
        <taxon>Metazoa</taxon>
        <taxon>Ecdysozoa</taxon>
        <taxon>Arthropoda</taxon>
        <taxon>Hexapoda</taxon>
        <taxon>Insecta</taxon>
        <taxon>Pterygota</taxon>
        <taxon>Neoptera</taxon>
        <taxon>Endopterygota</taxon>
        <taxon>Diptera</taxon>
        <taxon>Nematocera</taxon>
        <taxon>Culicoidea</taxon>
        <taxon>Culicidae</taxon>
        <taxon>Anophelinae</taxon>
        <taxon>Anopheles</taxon>
    </lineage>
</organism>
<sequence>MEAKREPSTPEGPLGRAKREMEPEHEGSMGGIAYRSSAGIPRGTIHGLHQHGSRVATAATKTSSRIVPAGARYARGGGGDDDGGDGSRNSGAGAPPSGAYYHRR</sequence>
<proteinExistence type="predicted"/>
<feature type="compositionally biased region" description="Basic and acidic residues" evidence="1">
    <location>
        <begin position="17"/>
        <end position="27"/>
    </location>
</feature>
<accession>A0A182VNL8</accession>
<dbReference type="Proteomes" id="UP000075903">
    <property type="component" value="Unassembled WGS sequence"/>
</dbReference>